<dbReference type="EMBL" id="JACHHN010000001">
    <property type="protein sequence ID" value="MBB5189448.1"/>
    <property type="molecule type" value="Genomic_DNA"/>
</dbReference>
<proteinExistence type="predicted"/>
<feature type="signal peptide" evidence="1">
    <location>
        <begin position="1"/>
        <end position="21"/>
    </location>
</feature>
<sequence length="346" mass="37174">MLSRKLALSLLLAVLAGSAIVSCRGPLSALSAQSTAARLDVTTLLQPETGLYHFVASTNALGQVSGITQVQSFLDPVRRRVVIPEQGMQAGLRMEDYAWPLLTSSQRVVVGAAQTLPVNQVYRLADGTTAFIDDVALGHAGNNLFGEALYHGALPDGFVFTPGMAAQPVKVQLVAHDVSGLPMATVLQHYVAQAGGLDRFALDRLVAASRASMPPGAVIYTERHTYGADQILFQPDPQARTLPDMGTLALHGGHLLEVAGWNDTHPRLLFDMNPAHPEDALWESLTGFQADGRVYRAEYDRAGRTVTRMPAFNRVAADALAAAIQRQWQDASPIVARPQSIQTPAR</sequence>
<dbReference type="AlphaFoldDB" id="A0A840RA90"/>
<keyword evidence="3" id="KW-1185">Reference proteome</keyword>
<organism evidence="2 3">
    <name type="scientific">Silvimonas terrae</name>
    <dbReference type="NCBI Taxonomy" id="300266"/>
    <lineage>
        <taxon>Bacteria</taxon>
        <taxon>Pseudomonadati</taxon>
        <taxon>Pseudomonadota</taxon>
        <taxon>Betaproteobacteria</taxon>
        <taxon>Neisseriales</taxon>
        <taxon>Chitinibacteraceae</taxon>
        <taxon>Silvimonas</taxon>
    </lineage>
</organism>
<comment type="caution">
    <text evidence="2">The sequence shown here is derived from an EMBL/GenBank/DDBJ whole genome shotgun (WGS) entry which is preliminary data.</text>
</comment>
<evidence type="ECO:0000313" key="2">
    <source>
        <dbReference type="EMBL" id="MBB5189448.1"/>
    </source>
</evidence>
<gene>
    <name evidence="2" type="ORF">HNQ50_000158</name>
</gene>
<dbReference type="Proteomes" id="UP000543030">
    <property type="component" value="Unassembled WGS sequence"/>
</dbReference>
<evidence type="ECO:0000256" key="1">
    <source>
        <dbReference type="SAM" id="SignalP"/>
    </source>
</evidence>
<reference evidence="2 3" key="1">
    <citation type="submission" date="2020-08" db="EMBL/GenBank/DDBJ databases">
        <title>Genomic Encyclopedia of Type Strains, Phase IV (KMG-IV): sequencing the most valuable type-strain genomes for metagenomic binning, comparative biology and taxonomic classification.</title>
        <authorList>
            <person name="Goeker M."/>
        </authorList>
    </citation>
    <scope>NUCLEOTIDE SEQUENCE [LARGE SCALE GENOMIC DNA]</scope>
    <source>
        <strain evidence="2 3">DSM 18233</strain>
    </source>
</reference>
<protein>
    <submittedName>
        <fullName evidence="2">Uncharacterized protein</fullName>
    </submittedName>
</protein>
<keyword evidence="1" id="KW-0732">Signal</keyword>
<name>A0A840RA90_9NEIS</name>
<feature type="chain" id="PRO_5032394850" evidence="1">
    <location>
        <begin position="22"/>
        <end position="346"/>
    </location>
</feature>
<evidence type="ECO:0000313" key="3">
    <source>
        <dbReference type="Proteomes" id="UP000543030"/>
    </source>
</evidence>
<dbReference type="PROSITE" id="PS51257">
    <property type="entry name" value="PROKAR_LIPOPROTEIN"/>
    <property type="match status" value="1"/>
</dbReference>
<dbReference type="RefSeq" id="WP_184096560.1">
    <property type="nucleotide sequence ID" value="NZ_JACHHN010000001.1"/>
</dbReference>
<accession>A0A840RA90</accession>